<dbReference type="EMBL" id="SNZB01000002">
    <property type="protein sequence ID" value="TDR22380.1"/>
    <property type="molecule type" value="Genomic_DNA"/>
</dbReference>
<dbReference type="RefSeq" id="WP_099019029.1">
    <property type="nucleotide sequence ID" value="NZ_NIHB01000002.1"/>
</dbReference>
<dbReference type="SUPFAM" id="SSF55073">
    <property type="entry name" value="Nucleotide cyclase"/>
    <property type="match status" value="1"/>
</dbReference>
<proteinExistence type="predicted"/>
<dbReference type="CDD" id="cd01948">
    <property type="entry name" value="EAL"/>
    <property type="match status" value="1"/>
</dbReference>
<evidence type="ECO:0000256" key="2">
    <source>
        <dbReference type="SAM" id="Phobius"/>
    </source>
</evidence>
<dbReference type="InterPro" id="IPR001633">
    <property type="entry name" value="EAL_dom"/>
</dbReference>
<dbReference type="SMART" id="SM00052">
    <property type="entry name" value="EAL"/>
    <property type="match status" value="1"/>
</dbReference>
<keyword evidence="6" id="KW-1185">Reference proteome</keyword>
<dbReference type="InterPro" id="IPR043128">
    <property type="entry name" value="Rev_trsase/Diguanyl_cyclase"/>
</dbReference>
<dbReference type="InterPro" id="IPR052155">
    <property type="entry name" value="Biofilm_reg_signaling"/>
</dbReference>
<evidence type="ECO:0000313" key="6">
    <source>
        <dbReference type="Proteomes" id="UP000295724"/>
    </source>
</evidence>
<dbReference type="InterPro" id="IPR000160">
    <property type="entry name" value="GGDEF_dom"/>
</dbReference>
<sequence length="732" mass="84003">MSYIDPAIKKESKIGAFTISLIVLLTSLFISQYVSNLQQNALSQILSGQVKQTDLKLINSTRSLIAEINGMTKRWINNNSTPEENWRADARDFIARIKGLSSIWWIDKNKVYQWGESKNYNHNNKIAQLLNEAEIKEILDTVKVSFIPEFTSAHMFDGAQWIYVFLPIGHNQIFDGYFVIEVNIKAFIDEVLGDPQLTGFYTEATANDSIVYSNGEDLQSIPYYDSFVLSLDSDDNGWEFRVYPTETSTDMILSPLSYFIIGTGTIISLLFLLTLLSRLKAKNQSLELSKQISETEKVQFELEYLANHDTLTHLPNRHYITGFIERKVKLGLANKQNFTILFIDLDHFKDINDTLGHAVGDEMLKKLPVLFNRVFRHDDVIARMGGDEFVVYLPGRLEKNDLTNLVERFLKSLEYPIQIDEHQIRLTGSVGVAFFPQHGNNVIELLSHADAALYRAKADGRNTYAIYDSAIEQKAKDRIELISRLHLAHENNEFEMYFQPRYRLSDECMLGAEALMRWRPNKETVIKPEKFIDILEETALIIPVTWKMFESSCVQFKKLLDQGNHLSLSFNISARQLEHPDFISKLKLILTKTAYPPQNLELELTEQTLIQNVENSRFILNKLSSMGISIAIDDFGTGYSSLSYLKNFPVDVLKIDQSFIHDIVDDRGDLELVKTMIAMGKNLNIRTVAEGVENESQLKLIQNEDCDEVQGYYFNKPMNFETFCKIIEANRK</sequence>
<dbReference type="Pfam" id="PF00990">
    <property type="entry name" value="GGDEF"/>
    <property type="match status" value="1"/>
</dbReference>
<accession>A0A4R6XVF8</accession>
<reference evidence="5 6" key="1">
    <citation type="submission" date="2019-03" db="EMBL/GenBank/DDBJ databases">
        <title>Genomic Encyclopedia of Type Strains, Phase IV (KMG-IV): sequencing the most valuable type-strain genomes for metagenomic binning, comparative biology and taxonomic classification.</title>
        <authorList>
            <person name="Goeker M."/>
        </authorList>
    </citation>
    <scope>NUCLEOTIDE SEQUENCE [LARGE SCALE GENOMIC DNA]</scope>
    <source>
        <strain evidence="5 6">DSM 25488</strain>
    </source>
</reference>
<dbReference type="Proteomes" id="UP000295724">
    <property type="component" value="Unassembled WGS sequence"/>
</dbReference>
<comment type="caution">
    <text evidence="5">The sequence shown here is derived from an EMBL/GenBank/DDBJ whole genome shotgun (WGS) entry which is preliminary data.</text>
</comment>
<evidence type="ECO:0000259" key="3">
    <source>
        <dbReference type="PROSITE" id="PS50883"/>
    </source>
</evidence>
<dbReference type="Gene3D" id="3.30.70.270">
    <property type="match status" value="1"/>
</dbReference>
<dbReference type="OrthoDB" id="1316910at2"/>
<keyword evidence="2" id="KW-0812">Transmembrane</keyword>
<dbReference type="InterPro" id="IPR029787">
    <property type="entry name" value="Nucleotide_cyclase"/>
</dbReference>
<evidence type="ECO:0000259" key="4">
    <source>
        <dbReference type="PROSITE" id="PS50887"/>
    </source>
</evidence>
<organism evidence="5 6">
    <name type="scientific">Marinicella litoralis</name>
    <dbReference type="NCBI Taxonomy" id="644220"/>
    <lineage>
        <taxon>Bacteria</taxon>
        <taxon>Pseudomonadati</taxon>
        <taxon>Pseudomonadota</taxon>
        <taxon>Gammaproteobacteria</taxon>
        <taxon>Lysobacterales</taxon>
        <taxon>Marinicellaceae</taxon>
        <taxon>Marinicella</taxon>
    </lineage>
</organism>
<dbReference type="PROSITE" id="PS50883">
    <property type="entry name" value="EAL"/>
    <property type="match status" value="1"/>
</dbReference>
<dbReference type="SMART" id="SM00267">
    <property type="entry name" value="GGDEF"/>
    <property type="match status" value="1"/>
</dbReference>
<evidence type="ECO:0000313" key="5">
    <source>
        <dbReference type="EMBL" id="TDR22380.1"/>
    </source>
</evidence>
<feature type="transmembrane region" description="Helical" evidence="2">
    <location>
        <begin position="256"/>
        <end position="276"/>
    </location>
</feature>
<dbReference type="NCBIfam" id="TIGR00254">
    <property type="entry name" value="GGDEF"/>
    <property type="match status" value="1"/>
</dbReference>
<keyword evidence="2" id="KW-1133">Transmembrane helix</keyword>
<dbReference type="Gene3D" id="3.20.20.450">
    <property type="entry name" value="EAL domain"/>
    <property type="match status" value="1"/>
</dbReference>
<dbReference type="SUPFAM" id="SSF141868">
    <property type="entry name" value="EAL domain-like"/>
    <property type="match status" value="1"/>
</dbReference>
<feature type="domain" description="EAL" evidence="3">
    <location>
        <begin position="478"/>
        <end position="731"/>
    </location>
</feature>
<comment type="cofactor">
    <cofactor evidence="1">
        <name>Mg(2+)</name>
        <dbReference type="ChEBI" id="CHEBI:18420"/>
    </cofactor>
</comment>
<dbReference type="InterPro" id="IPR035919">
    <property type="entry name" value="EAL_sf"/>
</dbReference>
<gene>
    <name evidence="5" type="ORF">C8D91_0868</name>
</gene>
<evidence type="ECO:0000256" key="1">
    <source>
        <dbReference type="ARBA" id="ARBA00001946"/>
    </source>
</evidence>
<protein>
    <submittedName>
        <fullName evidence="5">Diguanylate cyclase (GGDEF)-like protein</fullName>
    </submittedName>
</protein>
<dbReference type="FunFam" id="3.30.70.270:FF:000001">
    <property type="entry name" value="Diguanylate cyclase domain protein"/>
    <property type="match status" value="1"/>
</dbReference>
<dbReference type="CDD" id="cd01949">
    <property type="entry name" value="GGDEF"/>
    <property type="match status" value="1"/>
</dbReference>
<name>A0A4R6XVF8_9GAMM</name>
<feature type="transmembrane region" description="Helical" evidence="2">
    <location>
        <begin position="12"/>
        <end position="34"/>
    </location>
</feature>
<keyword evidence="2" id="KW-0472">Membrane</keyword>
<feature type="domain" description="GGDEF" evidence="4">
    <location>
        <begin position="336"/>
        <end position="469"/>
    </location>
</feature>
<dbReference type="GO" id="GO:0003824">
    <property type="term" value="F:catalytic activity"/>
    <property type="evidence" value="ECO:0007669"/>
    <property type="project" value="UniProtKB-ARBA"/>
</dbReference>
<dbReference type="AlphaFoldDB" id="A0A4R6XVF8"/>
<dbReference type="PROSITE" id="PS50887">
    <property type="entry name" value="GGDEF"/>
    <property type="match status" value="1"/>
</dbReference>
<dbReference type="PANTHER" id="PTHR44757:SF2">
    <property type="entry name" value="BIOFILM ARCHITECTURE MAINTENANCE PROTEIN MBAA"/>
    <property type="match status" value="1"/>
</dbReference>
<dbReference type="Pfam" id="PF00563">
    <property type="entry name" value="EAL"/>
    <property type="match status" value="1"/>
</dbReference>
<dbReference type="PANTHER" id="PTHR44757">
    <property type="entry name" value="DIGUANYLATE CYCLASE DGCP"/>
    <property type="match status" value="1"/>
</dbReference>